<dbReference type="PROSITE" id="PS50835">
    <property type="entry name" value="IG_LIKE"/>
    <property type="match status" value="1"/>
</dbReference>
<reference evidence="6" key="2">
    <citation type="submission" date="2025-09" db="UniProtKB">
        <authorList>
            <consortium name="Ensembl"/>
        </authorList>
    </citation>
    <scope>IDENTIFICATION</scope>
</reference>
<keyword evidence="3" id="KW-0675">Receptor</keyword>
<reference evidence="6" key="1">
    <citation type="submission" date="2025-08" db="UniProtKB">
        <authorList>
            <consortium name="Ensembl"/>
        </authorList>
    </citation>
    <scope>IDENTIFICATION</scope>
</reference>
<evidence type="ECO:0000256" key="1">
    <source>
        <dbReference type="ARBA" id="ARBA00022729"/>
    </source>
</evidence>
<dbReference type="Ensembl" id="ENSCCRT00010096871.1">
    <property type="protein sequence ID" value="ENSCCRP00010087333.1"/>
    <property type="gene ID" value="ENSCCRG00010038150.1"/>
</dbReference>
<evidence type="ECO:0000313" key="7">
    <source>
        <dbReference type="Proteomes" id="UP000694427"/>
    </source>
</evidence>
<keyword evidence="4" id="KW-0393">Immunoglobulin domain</keyword>
<organism evidence="6 7">
    <name type="scientific">Cyprinus carpio</name>
    <name type="common">Common carp</name>
    <dbReference type="NCBI Taxonomy" id="7962"/>
    <lineage>
        <taxon>Eukaryota</taxon>
        <taxon>Metazoa</taxon>
        <taxon>Chordata</taxon>
        <taxon>Craniata</taxon>
        <taxon>Vertebrata</taxon>
        <taxon>Euteleostomi</taxon>
        <taxon>Actinopterygii</taxon>
        <taxon>Neopterygii</taxon>
        <taxon>Teleostei</taxon>
        <taxon>Ostariophysi</taxon>
        <taxon>Cypriniformes</taxon>
        <taxon>Cyprinidae</taxon>
        <taxon>Cyprininae</taxon>
        <taxon>Cyprinus</taxon>
    </lineage>
</organism>
<evidence type="ECO:0000256" key="4">
    <source>
        <dbReference type="ARBA" id="ARBA00023319"/>
    </source>
</evidence>
<dbReference type="SUPFAM" id="SSF48726">
    <property type="entry name" value="Immunoglobulin"/>
    <property type="match status" value="1"/>
</dbReference>
<dbReference type="InterPro" id="IPR036179">
    <property type="entry name" value="Ig-like_dom_sf"/>
</dbReference>
<dbReference type="PANTHER" id="PTHR19367:SF18">
    <property type="entry name" value="T CELL RECEPTOR ALPHA VARIABLE 16"/>
    <property type="match status" value="1"/>
</dbReference>
<accession>A0A8C1N5P1</accession>
<dbReference type="Pfam" id="PF07686">
    <property type="entry name" value="V-set"/>
    <property type="match status" value="1"/>
</dbReference>
<protein>
    <submittedName>
        <fullName evidence="6">Si:ch211-106g8.17</fullName>
    </submittedName>
</protein>
<dbReference type="AlphaFoldDB" id="A0A8C1N5P1"/>
<keyword evidence="5" id="KW-1279">T cell receptor</keyword>
<dbReference type="Gene3D" id="2.60.40.10">
    <property type="entry name" value="Immunoglobulins"/>
    <property type="match status" value="1"/>
</dbReference>
<dbReference type="InterPro" id="IPR051287">
    <property type="entry name" value="TCR_variable_region"/>
</dbReference>
<dbReference type="InterPro" id="IPR007110">
    <property type="entry name" value="Ig-like_dom"/>
</dbReference>
<dbReference type="InterPro" id="IPR013783">
    <property type="entry name" value="Ig-like_fold"/>
</dbReference>
<keyword evidence="5" id="KW-0391">Immunity</keyword>
<proteinExistence type="predicted"/>
<evidence type="ECO:0000313" key="6">
    <source>
        <dbReference type="Ensembl" id="ENSCCRP00010087333.1"/>
    </source>
</evidence>
<dbReference type="GO" id="GO:0042101">
    <property type="term" value="C:T cell receptor complex"/>
    <property type="evidence" value="ECO:0007669"/>
    <property type="project" value="UniProtKB-KW"/>
</dbReference>
<name>A0A8C1N5P1_CYPCA</name>
<keyword evidence="2" id="KW-1064">Adaptive immunity</keyword>
<dbReference type="PANTHER" id="PTHR19367">
    <property type="entry name" value="T-CELL RECEPTOR ALPHA CHAIN V REGION"/>
    <property type="match status" value="1"/>
</dbReference>
<evidence type="ECO:0000256" key="5">
    <source>
        <dbReference type="ARBA" id="ARBA00043266"/>
    </source>
</evidence>
<dbReference type="Proteomes" id="UP000694427">
    <property type="component" value="Unplaced"/>
</dbReference>
<evidence type="ECO:0000256" key="3">
    <source>
        <dbReference type="ARBA" id="ARBA00023170"/>
    </source>
</evidence>
<evidence type="ECO:0000256" key="2">
    <source>
        <dbReference type="ARBA" id="ARBA00023130"/>
    </source>
</evidence>
<dbReference type="InterPro" id="IPR013106">
    <property type="entry name" value="Ig_V-set"/>
</dbReference>
<dbReference type="GO" id="GO:0002250">
    <property type="term" value="P:adaptive immune response"/>
    <property type="evidence" value="ECO:0007669"/>
    <property type="project" value="UniProtKB-KW"/>
</dbReference>
<sequence>MYTLRKKKKVQKSLLGQYTFKSFYMYTLGTNMYLQVILSCKYDSQARNLQWYQQYPGSRPEFLLLVYESNSVLHAEPPFPRLNASVNKEGKRVYLEISSVAVTDSALYYCALEPTVTGNTRTLYKNLYGKSLSFNGKCPV</sequence>
<keyword evidence="7" id="KW-1185">Reference proteome</keyword>
<keyword evidence="1" id="KW-0732">Signal</keyword>
<dbReference type="SMART" id="SM00406">
    <property type="entry name" value="IGv"/>
    <property type="match status" value="1"/>
</dbReference>